<dbReference type="Pfam" id="PF01527">
    <property type="entry name" value="HTH_Tnp_1"/>
    <property type="match status" value="1"/>
</dbReference>
<feature type="coiled-coil region" evidence="1">
    <location>
        <begin position="69"/>
        <end position="96"/>
    </location>
</feature>
<evidence type="ECO:0008006" key="3">
    <source>
        <dbReference type="Google" id="ProtNLM"/>
    </source>
</evidence>
<sequence length="122" mass="14027">MNQNQKFTDLERTSILVDYYASGISIYAMAKKHGISDCTLGYWIRKYPIDTVLVSLPTESIEEFMAKKKANESDEIARLQARIKALEKALAFSRLEIQARDMLIDMAEQQEKIQIRKKPGVK</sequence>
<evidence type="ECO:0000256" key="1">
    <source>
        <dbReference type="SAM" id="Coils"/>
    </source>
</evidence>
<accession>A0A645D497</accession>
<gene>
    <name evidence="2" type="ORF">SDC9_130957</name>
</gene>
<dbReference type="Gene3D" id="1.10.10.60">
    <property type="entry name" value="Homeodomain-like"/>
    <property type="match status" value="1"/>
</dbReference>
<dbReference type="GO" id="GO:0006313">
    <property type="term" value="P:DNA transposition"/>
    <property type="evidence" value="ECO:0007669"/>
    <property type="project" value="InterPro"/>
</dbReference>
<dbReference type="InterPro" id="IPR002514">
    <property type="entry name" value="Transposase_8"/>
</dbReference>
<dbReference type="EMBL" id="VSSQ01032580">
    <property type="protein sequence ID" value="MPM83888.1"/>
    <property type="molecule type" value="Genomic_DNA"/>
</dbReference>
<comment type="caution">
    <text evidence="2">The sequence shown here is derived from an EMBL/GenBank/DDBJ whole genome shotgun (WGS) entry which is preliminary data.</text>
</comment>
<reference evidence="2" key="1">
    <citation type="submission" date="2019-08" db="EMBL/GenBank/DDBJ databases">
        <authorList>
            <person name="Kucharzyk K."/>
            <person name="Murdoch R.W."/>
            <person name="Higgins S."/>
            <person name="Loffler F."/>
        </authorList>
    </citation>
    <scope>NUCLEOTIDE SEQUENCE</scope>
</reference>
<dbReference type="GO" id="GO:0004803">
    <property type="term" value="F:transposase activity"/>
    <property type="evidence" value="ECO:0007669"/>
    <property type="project" value="InterPro"/>
</dbReference>
<name>A0A645D497_9ZZZZ</name>
<protein>
    <recommendedName>
        <fullName evidence="3">Transposase</fullName>
    </recommendedName>
</protein>
<keyword evidence="1" id="KW-0175">Coiled coil</keyword>
<dbReference type="GO" id="GO:0003677">
    <property type="term" value="F:DNA binding"/>
    <property type="evidence" value="ECO:0007669"/>
    <property type="project" value="InterPro"/>
</dbReference>
<proteinExistence type="predicted"/>
<dbReference type="InterPro" id="IPR009057">
    <property type="entry name" value="Homeodomain-like_sf"/>
</dbReference>
<dbReference type="SUPFAM" id="SSF46689">
    <property type="entry name" value="Homeodomain-like"/>
    <property type="match status" value="1"/>
</dbReference>
<dbReference type="AlphaFoldDB" id="A0A645D497"/>
<evidence type="ECO:0000313" key="2">
    <source>
        <dbReference type="EMBL" id="MPM83888.1"/>
    </source>
</evidence>
<organism evidence="2">
    <name type="scientific">bioreactor metagenome</name>
    <dbReference type="NCBI Taxonomy" id="1076179"/>
    <lineage>
        <taxon>unclassified sequences</taxon>
        <taxon>metagenomes</taxon>
        <taxon>ecological metagenomes</taxon>
    </lineage>
</organism>